<dbReference type="Proteomes" id="UP001549055">
    <property type="component" value="Unassembled WGS sequence"/>
</dbReference>
<reference evidence="3 4" key="1">
    <citation type="submission" date="2024-06" db="EMBL/GenBank/DDBJ databases">
        <title>Genomic Encyclopedia of Type Strains, Phase IV (KMG-IV): sequencing the most valuable type-strain genomes for metagenomic binning, comparative biology and taxonomic classification.</title>
        <authorList>
            <person name="Goeker M."/>
        </authorList>
    </citation>
    <scope>NUCLEOTIDE SEQUENCE [LARGE SCALE GENOMIC DNA]</scope>
    <source>
        <strain evidence="3 4">DSM 15349</strain>
    </source>
</reference>
<dbReference type="SMART" id="SM00062">
    <property type="entry name" value="PBPb"/>
    <property type="match status" value="1"/>
</dbReference>
<comment type="caution">
    <text evidence="3">The sequence shown here is derived from an EMBL/GenBank/DDBJ whole genome shotgun (WGS) entry which is preliminary data.</text>
</comment>
<accession>A0ABV2JI98</accession>
<gene>
    <name evidence="3" type="ORF">ABID27_000248</name>
</gene>
<dbReference type="SUPFAM" id="SSF53850">
    <property type="entry name" value="Periplasmic binding protein-like II"/>
    <property type="match status" value="1"/>
</dbReference>
<dbReference type="Pfam" id="PF00497">
    <property type="entry name" value="SBP_bac_3"/>
    <property type="match status" value="1"/>
</dbReference>
<dbReference type="InterPro" id="IPR001638">
    <property type="entry name" value="Solute-binding_3/MltF_N"/>
</dbReference>
<keyword evidence="4" id="KW-1185">Reference proteome</keyword>
<keyword evidence="1" id="KW-0732">Signal</keyword>
<sequence>MNPEFAPFEYKTLVNGKDTIVGSDVKLAQAIADELGVKLELSPMSFDNVLSSLQTGKADIAISGISVTEERKKTFDFSDPYYKANNVLIIKNEQLNTFSSIKSLAGKTIAAQKGSVQESVIKDQIPDATLISLTSNGNMITELQAGTVDAVILEKPIAEGYIKNNPGLTLAKIELDSSDTDSYAVAFSKNNDILKKKINKVVKELVTSGKYATYVQEAYESNTSE</sequence>
<dbReference type="EMBL" id="JBEPMK010000001">
    <property type="protein sequence ID" value="MET3643631.1"/>
    <property type="molecule type" value="Genomic_DNA"/>
</dbReference>
<dbReference type="PANTHER" id="PTHR35936:SF17">
    <property type="entry name" value="ARGININE-BINDING EXTRACELLULAR PROTEIN ARTP"/>
    <property type="match status" value="1"/>
</dbReference>
<organism evidence="3 4">
    <name type="scientific">Streptococcus gallinaceus</name>
    <dbReference type="NCBI Taxonomy" id="165758"/>
    <lineage>
        <taxon>Bacteria</taxon>
        <taxon>Bacillati</taxon>
        <taxon>Bacillota</taxon>
        <taxon>Bacilli</taxon>
        <taxon>Lactobacillales</taxon>
        <taxon>Streptococcaceae</taxon>
        <taxon>Streptococcus</taxon>
    </lineage>
</organism>
<evidence type="ECO:0000259" key="2">
    <source>
        <dbReference type="SMART" id="SM00062"/>
    </source>
</evidence>
<proteinExistence type="predicted"/>
<feature type="domain" description="Solute-binding protein family 3/N-terminal" evidence="2">
    <location>
        <begin position="1"/>
        <end position="222"/>
    </location>
</feature>
<evidence type="ECO:0000313" key="3">
    <source>
        <dbReference type="EMBL" id="MET3643631.1"/>
    </source>
</evidence>
<evidence type="ECO:0000256" key="1">
    <source>
        <dbReference type="ARBA" id="ARBA00022729"/>
    </source>
</evidence>
<name>A0ABV2JI98_9STRE</name>
<evidence type="ECO:0000313" key="4">
    <source>
        <dbReference type="Proteomes" id="UP001549055"/>
    </source>
</evidence>
<protein>
    <submittedName>
        <fullName evidence="3">Polar amino acid transport system substrate-binding protein</fullName>
    </submittedName>
</protein>
<dbReference type="Gene3D" id="3.40.190.10">
    <property type="entry name" value="Periplasmic binding protein-like II"/>
    <property type="match status" value="2"/>
</dbReference>
<dbReference type="PANTHER" id="PTHR35936">
    <property type="entry name" value="MEMBRANE-BOUND LYTIC MUREIN TRANSGLYCOSYLASE F"/>
    <property type="match status" value="1"/>
</dbReference>
<dbReference type="RefSeq" id="WP_354279672.1">
    <property type="nucleotide sequence ID" value="NZ_JBEPMK010000001.1"/>
</dbReference>